<evidence type="ECO:0008006" key="3">
    <source>
        <dbReference type="Google" id="ProtNLM"/>
    </source>
</evidence>
<proteinExistence type="predicted"/>
<organism evidence="1 2">
    <name type="scientific">Paeniglutamicibacter sulfureus</name>
    <dbReference type="NCBI Taxonomy" id="43666"/>
    <lineage>
        <taxon>Bacteria</taxon>
        <taxon>Bacillati</taxon>
        <taxon>Actinomycetota</taxon>
        <taxon>Actinomycetes</taxon>
        <taxon>Micrococcales</taxon>
        <taxon>Micrococcaceae</taxon>
        <taxon>Paeniglutamicibacter</taxon>
    </lineage>
</organism>
<reference evidence="1 2" key="1">
    <citation type="submission" date="2023-07" db="EMBL/GenBank/DDBJ databases">
        <title>Sequencing the genomes of 1000 actinobacteria strains.</title>
        <authorList>
            <person name="Klenk H.-P."/>
        </authorList>
    </citation>
    <scope>NUCLEOTIDE SEQUENCE [LARGE SCALE GENOMIC DNA]</scope>
    <source>
        <strain evidence="1 2">DSM 20167</strain>
    </source>
</reference>
<name>A0ABU2BIL8_9MICC</name>
<comment type="caution">
    <text evidence="1">The sequence shown here is derived from an EMBL/GenBank/DDBJ whole genome shotgun (WGS) entry which is preliminary data.</text>
</comment>
<gene>
    <name evidence="1" type="ORF">J2S64_002178</name>
</gene>
<dbReference type="EMBL" id="JAVDYI010000001">
    <property type="protein sequence ID" value="MDR7358487.1"/>
    <property type="molecule type" value="Genomic_DNA"/>
</dbReference>
<evidence type="ECO:0000313" key="2">
    <source>
        <dbReference type="Proteomes" id="UP001183817"/>
    </source>
</evidence>
<evidence type="ECO:0000313" key="1">
    <source>
        <dbReference type="EMBL" id="MDR7358487.1"/>
    </source>
</evidence>
<dbReference type="RefSeq" id="WP_344761002.1">
    <property type="nucleotide sequence ID" value="NZ_BAAAWO010000001.1"/>
</dbReference>
<accession>A0ABU2BIL8</accession>
<sequence length="80" mass="9027">MKTRKSILGWTFFLNGNIVAAAKSLLMDRTITCLRLGVRKREHWHLHASGKKDHRPPRAACLKGKRAGDTLKQAYSVLPC</sequence>
<protein>
    <recommendedName>
        <fullName evidence="3">Secreted protein</fullName>
    </recommendedName>
</protein>
<keyword evidence="2" id="KW-1185">Reference proteome</keyword>
<dbReference type="Proteomes" id="UP001183817">
    <property type="component" value="Unassembled WGS sequence"/>
</dbReference>